<feature type="compositionally biased region" description="Polar residues" evidence="2">
    <location>
        <begin position="28"/>
        <end position="44"/>
    </location>
</feature>
<dbReference type="GO" id="GO:0007010">
    <property type="term" value="P:cytoskeleton organization"/>
    <property type="evidence" value="ECO:0007669"/>
    <property type="project" value="TreeGrafter"/>
</dbReference>
<keyword evidence="3" id="KW-0808">Transferase</keyword>
<evidence type="ECO:0000313" key="4">
    <source>
        <dbReference type="Proteomes" id="UP000192247"/>
    </source>
</evidence>
<feature type="region of interest" description="Disordered" evidence="2">
    <location>
        <begin position="21"/>
        <end position="47"/>
    </location>
</feature>
<feature type="non-terminal residue" evidence="3">
    <location>
        <position position="1"/>
    </location>
</feature>
<dbReference type="GO" id="GO:0005768">
    <property type="term" value="C:endosome"/>
    <property type="evidence" value="ECO:0007669"/>
    <property type="project" value="TreeGrafter"/>
</dbReference>
<evidence type="ECO:0000256" key="1">
    <source>
        <dbReference type="SAM" id="Coils"/>
    </source>
</evidence>
<dbReference type="SUPFAM" id="SSF103657">
    <property type="entry name" value="BAR/IMD domain-like"/>
    <property type="match status" value="1"/>
</dbReference>
<keyword evidence="1" id="KW-0175">Coiled coil</keyword>
<dbReference type="AlphaFoldDB" id="A0A1V9XN59"/>
<dbReference type="PANTHER" id="PTHR23065:SF11">
    <property type="entry name" value="SYNDAPIN, ISOFORM C"/>
    <property type="match status" value="1"/>
</dbReference>
<keyword evidence="4" id="KW-1185">Reference proteome</keyword>
<dbReference type="Proteomes" id="UP000192247">
    <property type="component" value="Unassembled WGS sequence"/>
</dbReference>
<evidence type="ECO:0000256" key="2">
    <source>
        <dbReference type="SAM" id="MobiDB-lite"/>
    </source>
</evidence>
<accession>A0A1V9XN59</accession>
<evidence type="ECO:0000313" key="3">
    <source>
        <dbReference type="EMBL" id="OQR74944.1"/>
    </source>
</evidence>
<comment type="caution">
    <text evidence="3">The sequence shown here is derived from an EMBL/GenBank/DDBJ whole genome shotgun (WGS) entry which is preliminary data.</text>
</comment>
<reference evidence="3 4" key="1">
    <citation type="journal article" date="2017" name="Gigascience">
        <title>Draft genome of the honey bee ectoparasitic mite, Tropilaelaps mercedesae, is shaped by the parasitic life history.</title>
        <authorList>
            <person name="Dong X."/>
            <person name="Armstrong S.D."/>
            <person name="Xia D."/>
            <person name="Makepeace B.L."/>
            <person name="Darby A.C."/>
            <person name="Kadowaki T."/>
        </authorList>
    </citation>
    <scope>NUCLEOTIDE SEQUENCE [LARGE SCALE GENOMIC DNA]</scope>
    <source>
        <strain evidence="3">Wuxi-XJTLU</strain>
    </source>
</reference>
<dbReference type="InterPro" id="IPR027267">
    <property type="entry name" value="AH/BAR_dom_sf"/>
</dbReference>
<name>A0A1V9XN59_9ACAR</name>
<dbReference type="GO" id="GO:0097320">
    <property type="term" value="P:plasma membrane tubulation"/>
    <property type="evidence" value="ECO:0007669"/>
    <property type="project" value="TreeGrafter"/>
</dbReference>
<dbReference type="GO" id="GO:0016301">
    <property type="term" value="F:kinase activity"/>
    <property type="evidence" value="ECO:0007669"/>
    <property type="project" value="UniProtKB-KW"/>
</dbReference>
<organism evidence="3 4">
    <name type="scientific">Tropilaelaps mercedesae</name>
    <dbReference type="NCBI Taxonomy" id="418985"/>
    <lineage>
        <taxon>Eukaryota</taxon>
        <taxon>Metazoa</taxon>
        <taxon>Ecdysozoa</taxon>
        <taxon>Arthropoda</taxon>
        <taxon>Chelicerata</taxon>
        <taxon>Arachnida</taxon>
        <taxon>Acari</taxon>
        <taxon>Parasitiformes</taxon>
        <taxon>Mesostigmata</taxon>
        <taxon>Gamasina</taxon>
        <taxon>Dermanyssoidea</taxon>
        <taxon>Laelapidae</taxon>
        <taxon>Tropilaelaps</taxon>
    </lineage>
</organism>
<dbReference type="GO" id="GO:0005886">
    <property type="term" value="C:plasma membrane"/>
    <property type="evidence" value="ECO:0007669"/>
    <property type="project" value="TreeGrafter"/>
</dbReference>
<proteinExistence type="predicted"/>
<dbReference type="STRING" id="418985.A0A1V9XN59"/>
<feature type="coiled-coil region" evidence="1">
    <location>
        <begin position="47"/>
        <end position="85"/>
    </location>
</feature>
<dbReference type="InParanoid" id="A0A1V9XN59"/>
<dbReference type="GO" id="GO:0005543">
    <property type="term" value="F:phospholipid binding"/>
    <property type="evidence" value="ECO:0007669"/>
    <property type="project" value="TreeGrafter"/>
</dbReference>
<keyword evidence="3" id="KW-0418">Kinase</keyword>
<dbReference type="EMBL" id="MNPL01007125">
    <property type="protein sequence ID" value="OQR74944.1"/>
    <property type="molecule type" value="Genomic_DNA"/>
</dbReference>
<dbReference type="OrthoDB" id="10255128at2759"/>
<sequence length="114" mass="12894">AQKQWGKMLEKVERAKADYHAACKQERSAQNQHRNAGADSSLSPDQLKKLTDRVDKCREDVARCRDKYEQALKEIGENNDRYEQDMSDVFQVPEGGSFLALNFRGLDDGSTEAG</sequence>
<protein>
    <submittedName>
        <fullName evidence="3">Protein kinase C and casein kinase substrate in neurons protein 2-like</fullName>
    </submittedName>
</protein>
<dbReference type="PANTHER" id="PTHR23065">
    <property type="entry name" value="PROLINE-SERINE-THREONINE PHOSPHATASE INTERACTING PROTEIN 1"/>
    <property type="match status" value="1"/>
</dbReference>
<dbReference type="GO" id="GO:0030100">
    <property type="term" value="P:regulation of endocytosis"/>
    <property type="evidence" value="ECO:0007669"/>
    <property type="project" value="TreeGrafter"/>
</dbReference>
<gene>
    <name evidence="3" type="ORF">BIW11_08749</name>
</gene>
<dbReference type="Gene3D" id="1.20.1270.60">
    <property type="entry name" value="Arfaptin homology (AH) domain/BAR domain"/>
    <property type="match status" value="1"/>
</dbReference>